<dbReference type="InterPro" id="IPR009241">
    <property type="entry name" value="HigB-like"/>
</dbReference>
<dbReference type="Pfam" id="PF05973">
    <property type="entry name" value="Gp49"/>
    <property type="match status" value="1"/>
</dbReference>
<evidence type="ECO:0000313" key="1">
    <source>
        <dbReference type="EMBL" id="XCN73121.1"/>
    </source>
</evidence>
<proteinExistence type="predicted"/>
<organism evidence="1">
    <name type="scientific">Candidatus Electrothrix aestuarii</name>
    <dbReference type="NCBI Taxonomy" id="3062594"/>
    <lineage>
        <taxon>Bacteria</taxon>
        <taxon>Pseudomonadati</taxon>
        <taxon>Thermodesulfobacteriota</taxon>
        <taxon>Desulfobulbia</taxon>
        <taxon>Desulfobulbales</taxon>
        <taxon>Desulfobulbaceae</taxon>
        <taxon>Candidatus Electrothrix</taxon>
    </lineage>
</organism>
<reference evidence="1" key="1">
    <citation type="journal article" date="2024" name="Syst. Appl. Microbiol.">
        <title>First single-strain enrichments of Electrothrix cable bacteria, description of E. aestuarii sp. nov. and E. rattekaaiensis sp. nov., and proposal of a cable bacteria taxonomy following the rules of the SeqCode.</title>
        <authorList>
            <person name="Plum-Jensen L.E."/>
            <person name="Schramm A."/>
            <person name="Marshall I.P.G."/>
        </authorList>
    </citation>
    <scope>NUCLEOTIDE SEQUENCE</scope>
    <source>
        <strain evidence="1">Rat1</strain>
    </source>
</reference>
<sequence length="116" mass="12901">MSIPTKALSAIFYKQLTGAEPVREWLLSLTLEERKAIGGDIMSVEYGWPIGMPTVKSLGKGLWEVRSTLPTKIARVFFCIKGSEMILLHGIIKKSQKAPKKELDLAIKRMKAIGSK</sequence>
<dbReference type="KEGG" id="eaj:Q3M24_23105"/>
<dbReference type="EMBL" id="CP159373">
    <property type="protein sequence ID" value="XCN73121.1"/>
    <property type="molecule type" value="Genomic_DNA"/>
</dbReference>
<gene>
    <name evidence="1" type="ORF">Q3M24_23105</name>
</gene>
<dbReference type="AlphaFoldDB" id="A0AAU8LVC9"/>
<protein>
    <submittedName>
        <fullName evidence="1">Type II toxin-antitoxin system RelE/ParE family toxin</fullName>
    </submittedName>
</protein>
<accession>A0AAU8LVC9</accession>
<reference evidence="1" key="2">
    <citation type="submission" date="2024-06" db="EMBL/GenBank/DDBJ databases">
        <authorList>
            <person name="Plum-Jensen L.E."/>
            <person name="Schramm A."/>
            <person name="Marshall I.P.G."/>
        </authorList>
    </citation>
    <scope>NUCLEOTIDE SEQUENCE</scope>
    <source>
        <strain evidence="1">Rat1</strain>
    </source>
</reference>
<name>A0AAU8LVC9_9BACT</name>